<evidence type="ECO:0000313" key="2">
    <source>
        <dbReference type="EMBL" id="GIM98051.1"/>
    </source>
</evidence>
<proteinExistence type="predicted"/>
<name>A0A919WDC8_9ACTN</name>
<gene>
    <name evidence="2" type="ORF">Ato02nite_098440</name>
</gene>
<dbReference type="AlphaFoldDB" id="A0A919WDC8"/>
<evidence type="ECO:0000256" key="1">
    <source>
        <dbReference type="SAM" id="MobiDB-lite"/>
    </source>
</evidence>
<dbReference type="EMBL" id="BOQN01000177">
    <property type="protein sequence ID" value="GIM98051.1"/>
    <property type="molecule type" value="Genomic_DNA"/>
</dbReference>
<reference evidence="2 3" key="1">
    <citation type="submission" date="2021-03" db="EMBL/GenBank/DDBJ databases">
        <title>Whole genome shotgun sequence of Actinoplanes toevensis NBRC 105298.</title>
        <authorList>
            <person name="Komaki H."/>
            <person name="Tamura T."/>
        </authorList>
    </citation>
    <scope>NUCLEOTIDE SEQUENCE [LARGE SCALE GENOMIC DNA]</scope>
    <source>
        <strain evidence="2 3">NBRC 105298</strain>
    </source>
</reference>
<keyword evidence="3" id="KW-1185">Reference proteome</keyword>
<accession>A0A919WDC8</accession>
<organism evidence="2 3">
    <name type="scientific">Paractinoplanes toevensis</name>
    <dbReference type="NCBI Taxonomy" id="571911"/>
    <lineage>
        <taxon>Bacteria</taxon>
        <taxon>Bacillati</taxon>
        <taxon>Actinomycetota</taxon>
        <taxon>Actinomycetes</taxon>
        <taxon>Micromonosporales</taxon>
        <taxon>Micromonosporaceae</taxon>
        <taxon>Paractinoplanes</taxon>
    </lineage>
</organism>
<dbReference type="RefSeq" id="WP_213013671.1">
    <property type="nucleotide sequence ID" value="NZ_BOQN01000177.1"/>
</dbReference>
<evidence type="ECO:0000313" key="3">
    <source>
        <dbReference type="Proteomes" id="UP000677082"/>
    </source>
</evidence>
<comment type="caution">
    <text evidence="2">The sequence shown here is derived from an EMBL/GenBank/DDBJ whole genome shotgun (WGS) entry which is preliminary data.</text>
</comment>
<feature type="region of interest" description="Disordered" evidence="1">
    <location>
        <begin position="1"/>
        <end position="76"/>
    </location>
</feature>
<sequence>MPAADAGGAHLHLSLIRPAGGQPAPHIGVPGTRDGHRGPSRRAPTVTVADSHRLPTPPPACAGGIRTDVAPPPATGAGTVARVRIL</sequence>
<protein>
    <submittedName>
        <fullName evidence="2">Uncharacterized protein</fullName>
    </submittedName>
</protein>
<dbReference type="Proteomes" id="UP000677082">
    <property type="component" value="Unassembled WGS sequence"/>
</dbReference>